<feature type="transmembrane region" description="Helical" evidence="1">
    <location>
        <begin position="5"/>
        <end position="25"/>
    </location>
</feature>
<dbReference type="Proteomes" id="UP000256379">
    <property type="component" value="Unassembled WGS sequence"/>
</dbReference>
<keyword evidence="1" id="KW-0812">Transmembrane</keyword>
<dbReference type="AlphaFoldDB" id="A0A3D8IK57"/>
<accession>A0A3D8IK57</accession>
<gene>
    <name evidence="2" type="ORF">CQA53_07295</name>
</gene>
<dbReference type="EMBL" id="NXLQ01000016">
    <property type="protein sequence ID" value="RDU64951.1"/>
    <property type="molecule type" value="Genomic_DNA"/>
</dbReference>
<reference evidence="2 3" key="1">
    <citation type="submission" date="2018-04" db="EMBL/GenBank/DDBJ databases">
        <title>Novel Campyloabacter and Helicobacter Species and Strains.</title>
        <authorList>
            <person name="Mannion A.J."/>
            <person name="Shen Z."/>
            <person name="Fox J.G."/>
        </authorList>
    </citation>
    <scope>NUCLEOTIDE SEQUENCE [LARGE SCALE GENOMIC DNA]</scope>
    <source>
        <strain evidence="2 3">MIT 17-337</strain>
    </source>
</reference>
<keyword evidence="3" id="KW-1185">Reference proteome</keyword>
<proteinExistence type="predicted"/>
<evidence type="ECO:0000256" key="1">
    <source>
        <dbReference type="SAM" id="Phobius"/>
    </source>
</evidence>
<feature type="transmembrane region" description="Helical" evidence="1">
    <location>
        <begin position="45"/>
        <end position="70"/>
    </location>
</feature>
<dbReference type="OrthoDB" id="5338103at2"/>
<keyword evidence="1" id="KW-0472">Membrane</keyword>
<evidence type="ECO:0000313" key="2">
    <source>
        <dbReference type="EMBL" id="RDU64951.1"/>
    </source>
</evidence>
<protein>
    <recommendedName>
        <fullName evidence="4">DUF1049 domain-containing protein</fullName>
    </recommendedName>
</protein>
<comment type="caution">
    <text evidence="2">The sequence shown here is derived from an EMBL/GenBank/DDBJ whole genome shotgun (WGS) entry which is preliminary data.</text>
</comment>
<sequence>MRIRYFLVFGIIYIALIGGYTFYIIRDNYSLNNTLWIDFSVTLPIAVWMCLPIIALFFMAWFFMALNTLILKFKGMSFNRDVDKIITQIYEQMLGNDSRDRIFANHRFKEVSRVLKRFYLLPHFESNPAGNKQIDDTFDMMLEIQNNTSIPKIKLHTKHPLFLKNAKNMISNDAQKAFETLKQDFSQDTLAHKLYKEINTQSIYDAAWTVLIENKNSKLINKILNLNNIHMSFDVIIKLILHCANNTIEIQQDSIIKICKNINLSEKEYLNLAIQLSKVLNENNVNFYLNLFEKLSKEIEASVFAYFFLLLEVSKTSEAMELKKQYPKNDFLPVSAFCALKDQGYPLLVFFDPLLYRANKANKNQILPNINAELMQTDYH</sequence>
<keyword evidence="1" id="KW-1133">Transmembrane helix</keyword>
<evidence type="ECO:0000313" key="3">
    <source>
        <dbReference type="Proteomes" id="UP000256379"/>
    </source>
</evidence>
<name>A0A3D8IK57_9HELI</name>
<evidence type="ECO:0008006" key="4">
    <source>
        <dbReference type="Google" id="ProtNLM"/>
    </source>
</evidence>
<dbReference type="RefSeq" id="WP_115543358.1">
    <property type="nucleotide sequence ID" value="NZ_NXLQ01000016.1"/>
</dbReference>
<organism evidence="2 3">
    <name type="scientific">Helicobacter didelphidarum</name>
    <dbReference type="NCBI Taxonomy" id="2040648"/>
    <lineage>
        <taxon>Bacteria</taxon>
        <taxon>Pseudomonadati</taxon>
        <taxon>Campylobacterota</taxon>
        <taxon>Epsilonproteobacteria</taxon>
        <taxon>Campylobacterales</taxon>
        <taxon>Helicobacteraceae</taxon>
        <taxon>Helicobacter</taxon>
    </lineage>
</organism>